<evidence type="ECO:0000313" key="13">
    <source>
        <dbReference type="EMBL" id="SAL74196.1"/>
    </source>
</evidence>
<dbReference type="Gene3D" id="1.20.58.340">
    <property type="entry name" value="Magnesium transport protein CorA, transmembrane region"/>
    <property type="match status" value="2"/>
</dbReference>
<keyword evidence="3" id="KW-0813">Transport</keyword>
<feature type="transmembrane region" description="Helical" evidence="12">
    <location>
        <begin position="350"/>
        <end position="370"/>
    </location>
</feature>
<evidence type="ECO:0000256" key="1">
    <source>
        <dbReference type="ARBA" id="ARBA00004651"/>
    </source>
</evidence>
<evidence type="ECO:0000256" key="2">
    <source>
        <dbReference type="ARBA" id="ARBA00009765"/>
    </source>
</evidence>
<dbReference type="InterPro" id="IPR045863">
    <property type="entry name" value="CorA_TM1_TM2"/>
</dbReference>
<evidence type="ECO:0000256" key="5">
    <source>
        <dbReference type="ARBA" id="ARBA00022519"/>
    </source>
</evidence>
<evidence type="ECO:0000256" key="6">
    <source>
        <dbReference type="ARBA" id="ARBA00022692"/>
    </source>
</evidence>
<dbReference type="Pfam" id="PF01544">
    <property type="entry name" value="CorA"/>
    <property type="match status" value="1"/>
</dbReference>
<proteinExistence type="inferred from homology"/>
<dbReference type="Gene3D" id="3.30.460.20">
    <property type="entry name" value="CorA soluble domain-like"/>
    <property type="match status" value="1"/>
</dbReference>
<dbReference type="SUPFAM" id="SSF144083">
    <property type="entry name" value="Magnesium transport protein CorA, transmembrane region"/>
    <property type="match status" value="1"/>
</dbReference>
<dbReference type="InterPro" id="IPR002523">
    <property type="entry name" value="MgTranspt_CorA/ZnTranspt_ZntB"/>
</dbReference>
<dbReference type="GO" id="GO:0000287">
    <property type="term" value="F:magnesium ion binding"/>
    <property type="evidence" value="ECO:0007669"/>
    <property type="project" value="TreeGrafter"/>
</dbReference>
<keyword evidence="10 12" id="KW-0472">Membrane</keyword>
<keyword evidence="6 12" id="KW-0812">Transmembrane</keyword>
<reference evidence="13" key="1">
    <citation type="submission" date="2016-01" db="EMBL/GenBank/DDBJ databases">
        <authorList>
            <person name="Peeters C."/>
        </authorList>
    </citation>
    <scope>NUCLEOTIDE SEQUENCE [LARGE SCALE GENOMIC DNA]</scope>
    <source>
        <strain evidence="13">LMG 22940</strain>
    </source>
</reference>
<evidence type="ECO:0000256" key="9">
    <source>
        <dbReference type="ARBA" id="ARBA00023065"/>
    </source>
</evidence>
<dbReference type="InterPro" id="IPR045861">
    <property type="entry name" value="CorA_cytoplasmic_dom"/>
</dbReference>
<dbReference type="GO" id="GO:0015087">
    <property type="term" value="F:cobalt ion transmembrane transporter activity"/>
    <property type="evidence" value="ECO:0007669"/>
    <property type="project" value="TreeGrafter"/>
</dbReference>
<organism evidence="13 14">
    <name type="scientific">Caballeronia choica</name>
    <dbReference type="NCBI Taxonomy" id="326476"/>
    <lineage>
        <taxon>Bacteria</taxon>
        <taxon>Pseudomonadati</taxon>
        <taxon>Pseudomonadota</taxon>
        <taxon>Betaproteobacteria</taxon>
        <taxon>Burkholderiales</taxon>
        <taxon>Burkholderiaceae</taxon>
        <taxon>Caballeronia</taxon>
    </lineage>
</organism>
<evidence type="ECO:0000256" key="11">
    <source>
        <dbReference type="SAM" id="MobiDB-lite"/>
    </source>
</evidence>
<dbReference type="GO" id="GO:0015095">
    <property type="term" value="F:magnesium ion transmembrane transporter activity"/>
    <property type="evidence" value="ECO:0007669"/>
    <property type="project" value="TreeGrafter"/>
</dbReference>
<feature type="transmembrane region" description="Helical" evidence="12">
    <location>
        <begin position="316"/>
        <end position="338"/>
    </location>
</feature>
<evidence type="ECO:0000256" key="7">
    <source>
        <dbReference type="ARBA" id="ARBA00022833"/>
    </source>
</evidence>
<dbReference type="SUPFAM" id="SSF143865">
    <property type="entry name" value="CorA soluble domain-like"/>
    <property type="match status" value="1"/>
</dbReference>
<sequence>MVYTAPQSPAVRRPHDAKGNETLNSRNIELDSNRAQADKNRPVPTGFITAFRFSGPEAVRLSWDEARAEIAGDGPTWLHLSANDDTVENWLTGVTSMPDIAREFLNGEDKRPRVHMGSNFVYGVVADVERAVVSPTGSVEADPQVRASRRATGALRFYVDSHRMITVRAQPLQSTDRLRHAVLEGAYFRDTVDLFAGLIRALNETFADRIDELGDRLDDVEEGVLDGRHSILRAELGDVRRRLVEVKRFIDPERNALTQLVTRRLDWAEPRSMEALIQAIQVLNGLGSGLEGLYERAKLLQDEIAAQLSEDINRKLLWLAIMSALLMPATLISGIFGMNVAGLPGTHGPASFWIVMGVMAVCAAITLGLLRKLRLW</sequence>
<evidence type="ECO:0000256" key="12">
    <source>
        <dbReference type="SAM" id="Phobius"/>
    </source>
</evidence>
<dbReference type="Proteomes" id="UP000054770">
    <property type="component" value="Unassembled WGS sequence"/>
</dbReference>
<keyword evidence="5" id="KW-0997">Cell inner membrane</keyword>
<dbReference type="CDD" id="cd12834">
    <property type="entry name" value="ZntB_u1"/>
    <property type="match status" value="1"/>
</dbReference>
<dbReference type="GO" id="GO:0050897">
    <property type="term" value="F:cobalt ion binding"/>
    <property type="evidence" value="ECO:0007669"/>
    <property type="project" value="TreeGrafter"/>
</dbReference>
<accession>A0A158JZB1</accession>
<dbReference type="PANTHER" id="PTHR46494">
    <property type="entry name" value="CORA FAMILY METAL ION TRANSPORTER (EUROFUNG)"/>
    <property type="match status" value="1"/>
</dbReference>
<dbReference type="PANTHER" id="PTHR46494:SF3">
    <property type="entry name" value="ZINC TRANSPORT PROTEIN ZNTB"/>
    <property type="match status" value="1"/>
</dbReference>
<evidence type="ECO:0000256" key="8">
    <source>
        <dbReference type="ARBA" id="ARBA00022989"/>
    </source>
</evidence>
<feature type="region of interest" description="Disordered" evidence="11">
    <location>
        <begin position="1"/>
        <end position="21"/>
    </location>
</feature>
<evidence type="ECO:0000256" key="4">
    <source>
        <dbReference type="ARBA" id="ARBA00022475"/>
    </source>
</evidence>
<name>A0A158JZB1_9BURK</name>
<evidence type="ECO:0000256" key="3">
    <source>
        <dbReference type="ARBA" id="ARBA00022448"/>
    </source>
</evidence>
<comment type="caution">
    <text evidence="13">The sequence shown here is derived from an EMBL/GenBank/DDBJ whole genome shotgun (WGS) entry which is preliminary data.</text>
</comment>
<gene>
    <name evidence="13" type="ORF">AWB68_04550</name>
</gene>
<dbReference type="OrthoDB" id="9803416at2"/>
<dbReference type="AlphaFoldDB" id="A0A158JZB1"/>
<keyword evidence="4" id="KW-1003">Cell membrane</keyword>
<comment type="subcellular location">
    <subcellularLocation>
        <location evidence="1">Cell membrane</location>
        <topology evidence="1">Multi-pass membrane protein</topology>
    </subcellularLocation>
</comment>
<dbReference type="GO" id="GO:0005886">
    <property type="term" value="C:plasma membrane"/>
    <property type="evidence" value="ECO:0007669"/>
    <property type="project" value="UniProtKB-SubCell"/>
</dbReference>
<evidence type="ECO:0000256" key="10">
    <source>
        <dbReference type="ARBA" id="ARBA00023136"/>
    </source>
</evidence>
<dbReference type="EMBL" id="FCON02000055">
    <property type="protein sequence ID" value="SAL74196.1"/>
    <property type="molecule type" value="Genomic_DNA"/>
</dbReference>
<protein>
    <submittedName>
        <fullName evidence="13">Cation transporter</fullName>
    </submittedName>
</protein>
<comment type="similarity">
    <text evidence="2">Belongs to the CorA metal ion transporter (MIT) (TC 1.A.35) family.</text>
</comment>
<keyword evidence="7" id="KW-0862">Zinc</keyword>
<keyword evidence="8 12" id="KW-1133">Transmembrane helix</keyword>
<keyword evidence="14" id="KW-1185">Reference proteome</keyword>
<evidence type="ECO:0000313" key="14">
    <source>
        <dbReference type="Proteomes" id="UP000054770"/>
    </source>
</evidence>
<keyword evidence="9" id="KW-0406">Ion transport</keyword>